<gene>
    <name evidence="4" type="ORF">PENSUB_8025</name>
</gene>
<feature type="region of interest" description="Disordered" evidence="3">
    <location>
        <begin position="335"/>
        <end position="363"/>
    </location>
</feature>
<feature type="compositionally biased region" description="Acidic residues" evidence="3">
    <location>
        <begin position="335"/>
        <end position="353"/>
    </location>
</feature>
<feature type="compositionally biased region" description="Basic and acidic residues" evidence="3">
    <location>
        <begin position="254"/>
        <end position="273"/>
    </location>
</feature>
<dbReference type="STRING" id="1316194.A0A1Q5THV5"/>
<keyword evidence="5" id="KW-1185">Reference proteome</keyword>
<dbReference type="Gene3D" id="3.30.1120.90">
    <property type="entry name" value="Nucleosome assembly protein"/>
    <property type="match status" value="1"/>
</dbReference>
<sequence>MSGEDKSLMERIEMPSVPQDARAKLALVEEELARAGLEQMRKSVLRYAPIYKKREEVISLPSVKPDFWARVFSSAPPEIDEYVLDDDAAILGGPLKNVTVERFEVDAEGNGEPRSVRFTFEFDPEENDYFDNAKLVKEFYWRKQIIKTSSGKRRVWEGLVSDPVRINWKEGQDTTNGLLDAACDLFDAEKKGGDRKKLPEYEALVKKLELLEAEQMNDDDEDVEMPEDDDDESHAGVSFFAFFGYRGRDISAEQNKEAVKEDEERFVKMSKGEEVDEDEDDEDDEDEDLELLVDDLEDAEIFSDGEELAIALAEDLWLNALKYYAQSFQPNFDFEGLDMEELEGMDEDEEEGENAPPAKKARN</sequence>
<evidence type="ECO:0000313" key="4">
    <source>
        <dbReference type="EMBL" id="OKO99808.1"/>
    </source>
</evidence>
<dbReference type="Pfam" id="PF00956">
    <property type="entry name" value="NAP"/>
    <property type="match status" value="1"/>
</dbReference>
<organism evidence="4 5">
    <name type="scientific">Penicillium subrubescens</name>
    <dbReference type="NCBI Taxonomy" id="1316194"/>
    <lineage>
        <taxon>Eukaryota</taxon>
        <taxon>Fungi</taxon>
        <taxon>Dikarya</taxon>
        <taxon>Ascomycota</taxon>
        <taxon>Pezizomycotina</taxon>
        <taxon>Eurotiomycetes</taxon>
        <taxon>Eurotiomycetidae</taxon>
        <taxon>Eurotiales</taxon>
        <taxon>Aspergillaceae</taxon>
        <taxon>Penicillium</taxon>
    </lineage>
</organism>
<accession>A0A1Q5THV5</accession>
<name>A0A1Q5THV5_9EURO</name>
<protein>
    <recommendedName>
        <fullName evidence="6">Nucleosome assembly protein C36B7.08c</fullName>
    </recommendedName>
</protein>
<evidence type="ECO:0000256" key="1">
    <source>
        <dbReference type="ARBA" id="ARBA00009947"/>
    </source>
</evidence>
<evidence type="ECO:0000256" key="3">
    <source>
        <dbReference type="SAM" id="MobiDB-lite"/>
    </source>
</evidence>
<reference evidence="4 5" key="1">
    <citation type="submission" date="2016-10" db="EMBL/GenBank/DDBJ databases">
        <title>Genome sequence of the ascomycete fungus Penicillium subrubescens.</title>
        <authorList>
            <person name="De Vries R.P."/>
            <person name="Peng M."/>
            <person name="Dilokpimol A."/>
            <person name="Hilden K."/>
            <person name="Makela M.R."/>
            <person name="Grigoriev I."/>
            <person name="Riley R."/>
            <person name="Granchi Z."/>
        </authorList>
    </citation>
    <scope>NUCLEOTIDE SEQUENCE [LARGE SCALE GENOMIC DNA]</scope>
    <source>
        <strain evidence="4 5">CBS 132785</strain>
    </source>
</reference>
<evidence type="ECO:0000256" key="2">
    <source>
        <dbReference type="RuleBase" id="RU003876"/>
    </source>
</evidence>
<feature type="compositionally biased region" description="Acidic residues" evidence="3">
    <location>
        <begin position="274"/>
        <end position="289"/>
    </location>
</feature>
<dbReference type="AlphaFoldDB" id="A0A1Q5THV5"/>
<comment type="caution">
    <text evidence="4">The sequence shown here is derived from an EMBL/GenBank/DDBJ whole genome shotgun (WGS) entry which is preliminary data.</text>
</comment>
<dbReference type="SUPFAM" id="SSF143113">
    <property type="entry name" value="NAP-like"/>
    <property type="match status" value="1"/>
</dbReference>
<dbReference type="InterPro" id="IPR037231">
    <property type="entry name" value="NAP-like_sf"/>
</dbReference>
<dbReference type="InterPro" id="IPR002164">
    <property type="entry name" value="NAP_family"/>
</dbReference>
<evidence type="ECO:0008006" key="6">
    <source>
        <dbReference type="Google" id="ProtNLM"/>
    </source>
</evidence>
<dbReference type="PANTHER" id="PTHR11875">
    <property type="entry name" value="TESTIS-SPECIFIC Y-ENCODED PROTEIN"/>
    <property type="match status" value="1"/>
</dbReference>
<feature type="region of interest" description="Disordered" evidence="3">
    <location>
        <begin position="254"/>
        <end position="289"/>
    </location>
</feature>
<dbReference type="EMBL" id="MNBE01000653">
    <property type="protein sequence ID" value="OKO99808.1"/>
    <property type="molecule type" value="Genomic_DNA"/>
</dbReference>
<dbReference type="OrthoDB" id="19419at2759"/>
<dbReference type="GO" id="GO:0006334">
    <property type="term" value="P:nucleosome assembly"/>
    <property type="evidence" value="ECO:0007669"/>
    <property type="project" value="InterPro"/>
</dbReference>
<comment type="similarity">
    <text evidence="1 2">Belongs to the nucleosome assembly protein (NAP) family.</text>
</comment>
<proteinExistence type="inferred from homology"/>
<evidence type="ECO:0000313" key="5">
    <source>
        <dbReference type="Proteomes" id="UP000186955"/>
    </source>
</evidence>
<dbReference type="GO" id="GO:0005634">
    <property type="term" value="C:nucleus"/>
    <property type="evidence" value="ECO:0007669"/>
    <property type="project" value="InterPro"/>
</dbReference>
<dbReference type="Proteomes" id="UP000186955">
    <property type="component" value="Unassembled WGS sequence"/>
</dbReference>